<dbReference type="PANTHER" id="PTHR47466">
    <property type="match status" value="1"/>
</dbReference>
<proteinExistence type="inferred from homology"/>
<dbReference type="PANTHER" id="PTHR47466:SF1">
    <property type="entry name" value="METALLOPROTEASE MEP1 (AFU_ORTHOLOGUE AFUA_1G07730)-RELATED"/>
    <property type="match status" value="1"/>
</dbReference>
<evidence type="ECO:0000256" key="6">
    <source>
        <dbReference type="ARBA" id="ARBA00022833"/>
    </source>
</evidence>
<evidence type="ECO:0000256" key="3">
    <source>
        <dbReference type="ARBA" id="ARBA00022723"/>
    </source>
</evidence>
<sequence length="326" mass="35292">MAEAVAHDLPTTRYCATPDLYTKQLKEQPGFAAARFAMDVQSREIVARGIMAARSGITHIPVVVHVIYNEDDQNISDEQIASQIDVLNQDFRKTNPDVANLPDVFLSLADDAQVEFALASTDPEGDPTDGITRTYTDTTSFTYDDAIKFDASGGHDAWPADKYLNLWVGRLGGGLLGYAQFPGGEASTDGVVILDTAFGTVGTASPPFGLGRTATHEIGHWLNLNHIWGDEDGCVGTDKVDDTPNQAYANTGKPNFPHVTCNNGPNGDLFMDYMDYVDDDAMVLFSAGQVDRMQACLEGPRNTFELVEDSALAQKARERVAGTDTT</sequence>
<dbReference type="RefSeq" id="WP_052542533.1">
    <property type="nucleotide sequence ID" value="NZ_JACHBQ010000001.1"/>
</dbReference>
<keyword evidence="3" id="KW-0479">Metal-binding</keyword>
<evidence type="ECO:0000256" key="5">
    <source>
        <dbReference type="ARBA" id="ARBA00022801"/>
    </source>
</evidence>
<evidence type="ECO:0000256" key="2">
    <source>
        <dbReference type="ARBA" id="ARBA00022670"/>
    </source>
</evidence>
<dbReference type="Pfam" id="PF05572">
    <property type="entry name" value="Peptidase_M43"/>
    <property type="match status" value="1"/>
</dbReference>
<keyword evidence="2" id="KW-0645">Protease</keyword>
<dbReference type="Gene3D" id="3.40.390.10">
    <property type="entry name" value="Collagenase (Catalytic Domain)"/>
    <property type="match status" value="1"/>
</dbReference>
<keyword evidence="8" id="KW-1015">Disulfide bond</keyword>
<keyword evidence="6" id="KW-0862">Zinc</keyword>
<dbReference type="GO" id="GO:0046872">
    <property type="term" value="F:metal ion binding"/>
    <property type="evidence" value="ECO:0007669"/>
    <property type="project" value="UniProtKB-KW"/>
</dbReference>
<comment type="caution">
    <text evidence="10">The sequence shown here is derived from an EMBL/GenBank/DDBJ whole genome shotgun (WGS) entry which is preliminary data.</text>
</comment>
<evidence type="ECO:0000313" key="11">
    <source>
        <dbReference type="Proteomes" id="UP000561726"/>
    </source>
</evidence>
<keyword evidence="5" id="KW-0378">Hydrolase</keyword>
<gene>
    <name evidence="10" type="ORF">BJ997_003390</name>
</gene>
<protein>
    <recommendedName>
        <fullName evidence="9">Peptidase M43 pregnancy-associated plasma-A domain-containing protein</fullName>
    </recommendedName>
</protein>
<evidence type="ECO:0000259" key="9">
    <source>
        <dbReference type="Pfam" id="PF05572"/>
    </source>
</evidence>
<accession>A0A7W8ZZJ2</accession>
<evidence type="ECO:0000256" key="4">
    <source>
        <dbReference type="ARBA" id="ARBA00022729"/>
    </source>
</evidence>
<evidence type="ECO:0000256" key="1">
    <source>
        <dbReference type="ARBA" id="ARBA00008721"/>
    </source>
</evidence>
<dbReference type="GO" id="GO:0008237">
    <property type="term" value="F:metallopeptidase activity"/>
    <property type="evidence" value="ECO:0007669"/>
    <property type="project" value="UniProtKB-KW"/>
</dbReference>
<dbReference type="Proteomes" id="UP000561726">
    <property type="component" value="Unassembled WGS sequence"/>
</dbReference>
<dbReference type="SUPFAM" id="SSF55486">
    <property type="entry name" value="Metalloproteases ('zincins'), catalytic domain"/>
    <property type="match status" value="1"/>
</dbReference>
<dbReference type="InterPro" id="IPR008754">
    <property type="entry name" value="Peptidase_M43"/>
</dbReference>
<keyword evidence="4" id="KW-0732">Signal</keyword>
<evidence type="ECO:0000256" key="7">
    <source>
        <dbReference type="ARBA" id="ARBA00023049"/>
    </source>
</evidence>
<keyword evidence="7" id="KW-0482">Metalloprotease</keyword>
<dbReference type="InterPro" id="IPR024079">
    <property type="entry name" value="MetalloPept_cat_dom_sf"/>
</dbReference>
<evidence type="ECO:0000313" key="10">
    <source>
        <dbReference type="EMBL" id="MBB5642842.1"/>
    </source>
</evidence>
<dbReference type="AlphaFoldDB" id="A0A7W8ZZJ2"/>
<name>A0A7W8ZZJ2_9MICO</name>
<dbReference type="GO" id="GO:0006508">
    <property type="term" value="P:proteolysis"/>
    <property type="evidence" value="ECO:0007669"/>
    <property type="project" value="UniProtKB-KW"/>
</dbReference>
<dbReference type="OrthoDB" id="6278496at2"/>
<dbReference type="EMBL" id="JACHBQ010000001">
    <property type="protein sequence ID" value="MBB5642842.1"/>
    <property type="molecule type" value="Genomic_DNA"/>
</dbReference>
<reference evidence="10 11" key="1">
    <citation type="submission" date="2020-08" db="EMBL/GenBank/DDBJ databases">
        <title>Sequencing the genomes of 1000 actinobacteria strains.</title>
        <authorList>
            <person name="Klenk H.-P."/>
        </authorList>
    </citation>
    <scope>NUCLEOTIDE SEQUENCE [LARGE SCALE GENOMIC DNA]</scope>
    <source>
        <strain evidence="10 11">DSM 21065</strain>
    </source>
</reference>
<feature type="domain" description="Peptidase M43 pregnancy-associated plasma-A" evidence="9">
    <location>
        <begin position="155"/>
        <end position="298"/>
    </location>
</feature>
<comment type="similarity">
    <text evidence="1">Belongs to the peptidase M43B family.</text>
</comment>
<organism evidence="10 11">
    <name type="scientific">Cryobacterium roopkundense</name>
    <dbReference type="NCBI Taxonomy" id="1001240"/>
    <lineage>
        <taxon>Bacteria</taxon>
        <taxon>Bacillati</taxon>
        <taxon>Actinomycetota</taxon>
        <taxon>Actinomycetes</taxon>
        <taxon>Micrococcales</taxon>
        <taxon>Microbacteriaceae</taxon>
        <taxon>Cryobacterium</taxon>
    </lineage>
</organism>
<evidence type="ECO:0000256" key="8">
    <source>
        <dbReference type="ARBA" id="ARBA00023157"/>
    </source>
</evidence>